<dbReference type="NCBIfam" id="NF002542">
    <property type="entry name" value="PRK02101.1-3"/>
    <property type="match status" value="1"/>
</dbReference>
<dbReference type="AlphaFoldDB" id="A0A2S2E6J8"/>
<proteinExistence type="inferred from homology"/>
<dbReference type="RefSeq" id="WP_109340414.1">
    <property type="nucleotide sequence ID" value="NZ_CP029347.1"/>
</dbReference>
<organism evidence="2 3">
    <name type="scientific">Saliniradius amylolyticus</name>
    <dbReference type="NCBI Taxonomy" id="2183582"/>
    <lineage>
        <taxon>Bacteria</taxon>
        <taxon>Pseudomonadati</taxon>
        <taxon>Pseudomonadota</taxon>
        <taxon>Gammaproteobacteria</taxon>
        <taxon>Alteromonadales</taxon>
        <taxon>Alteromonadaceae</taxon>
        <taxon>Saliniradius</taxon>
    </lineage>
</organism>
<accession>A0A2S2E6J8</accession>
<dbReference type="PANTHER" id="PTHR30283:SF4">
    <property type="entry name" value="PEROXIDE STRESS RESISTANCE PROTEIN YAAA"/>
    <property type="match status" value="1"/>
</dbReference>
<keyword evidence="3" id="KW-1185">Reference proteome</keyword>
<evidence type="ECO:0000313" key="3">
    <source>
        <dbReference type="Proteomes" id="UP000245728"/>
    </source>
</evidence>
<dbReference type="HAMAP" id="MF_00652">
    <property type="entry name" value="UPF0246"/>
    <property type="match status" value="1"/>
</dbReference>
<gene>
    <name evidence="2" type="ORF">HMF8227_02428</name>
</gene>
<dbReference type="OrthoDB" id="9777133at2"/>
<sequence>MLITLSPAKNLDYDTSPHVSEHSQPELLAQAKELIQVCRDLSPADVASLMKLSDKLAHLNVERYHNFSTPFTPDNAKQAVLAFNGDVYTGLDASSLSAEELDYAQSHLRILSGLYGLLKPLDLMQPYRLEMGTKLANPRGKNLYEFWDDTITQALNHAMSEQGDNILVNLASNEYFKSVNNKTLDGVIITPVFKDEKNGQYKVISFYAKKARGMMARYMIQNRVDSLEDLKGFNLGGYEYNAELSKENEPVFTRPESAA</sequence>
<reference evidence="2 3" key="1">
    <citation type="submission" date="2018-05" db="EMBL/GenBank/DDBJ databases">
        <title>Salinimonas sp. HMF8227 Genome sequencing and assembly.</title>
        <authorList>
            <person name="Kang H."/>
            <person name="Kang J."/>
            <person name="Cha I."/>
            <person name="Kim H."/>
            <person name="Joh K."/>
        </authorList>
    </citation>
    <scope>NUCLEOTIDE SEQUENCE [LARGE SCALE GENOMIC DNA]</scope>
    <source>
        <strain evidence="2 3">HMF8227</strain>
    </source>
</reference>
<dbReference type="KEGG" id="salh:HMF8227_02428"/>
<dbReference type="GO" id="GO:0033194">
    <property type="term" value="P:response to hydroperoxide"/>
    <property type="evidence" value="ECO:0007669"/>
    <property type="project" value="TreeGrafter"/>
</dbReference>
<name>A0A2S2E6J8_9ALTE</name>
<comment type="similarity">
    <text evidence="1">Belongs to the UPF0246 family.</text>
</comment>
<dbReference type="PANTHER" id="PTHR30283">
    <property type="entry name" value="PEROXIDE STRESS RESPONSE PROTEIN YAAA"/>
    <property type="match status" value="1"/>
</dbReference>
<dbReference type="NCBIfam" id="NF002541">
    <property type="entry name" value="PRK02101.1-1"/>
    <property type="match status" value="1"/>
</dbReference>
<dbReference type="GO" id="GO:0005829">
    <property type="term" value="C:cytosol"/>
    <property type="evidence" value="ECO:0007669"/>
    <property type="project" value="TreeGrafter"/>
</dbReference>
<dbReference type="InterPro" id="IPR005583">
    <property type="entry name" value="YaaA"/>
</dbReference>
<evidence type="ECO:0000256" key="1">
    <source>
        <dbReference type="HAMAP-Rule" id="MF_00652"/>
    </source>
</evidence>
<evidence type="ECO:0000313" key="2">
    <source>
        <dbReference type="EMBL" id="AWL12880.1"/>
    </source>
</evidence>
<dbReference type="Pfam" id="PF03883">
    <property type="entry name" value="H2O2_YaaD"/>
    <property type="match status" value="1"/>
</dbReference>
<dbReference type="EMBL" id="CP029347">
    <property type="protein sequence ID" value="AWL12880.1"/>
    <property type="molecule type" value="Genomic_DNA"/>
</dbReference>
<dbReference type="Proteomes" id="UP000245728">
    <property type="component" value="Chromosome"/>
</dbReference>
<protein>
    <recommendedName>
        <fullName evidence="1">UPF0246 protein HMF8227_02428</fullName>
    </recommendedName>
</protein>